<dbReference type="InterPro" id="IPR016181">
    <property type="entry name" value="Acyl_CoA_acyltransferase"/>
</dbReference>
<keyword evidence="1 4" id="KW-0808">Transferase</keyword>
<gene>
    <name evidence="4" type="ORF">ACFPKY_11465</name>
</gene>
<dbReference type="PANTHER" id="PTHR43877">
    <property type="entry name" value="AMINOALKYLPHOSPHONATE N-ACETYLTRANSFERASE-RELATED-RELATED"/>
    <property type="match status" value="1"/>
</dbReference>
<evidence type="ECO:0000313" key="4">
    <source>
        <dbReference type="EMBL" id="MFC5493722.1"/>
    </source>
</evidence>
<accession>A0ABW0N1H7</accession>
<dbReference type="SUPFAM" id="SSF55729">
    <property type="entry name" value="Acyl-CoA N-acyltransferases (Nat)"/>
    <property type="match status" value="1"/>
</dbReference>
<name>A0ABW0N1H7_9ACTN</name>
<organism evidence="4 5">
    <name type="scientific">Nocardioides caricicola</name>
    <dbReference type="NCBI Taxonomy" id="634770"/>
    <lineage>
        <taxon>Bacteria</taxon>
        <taxon>Bacillati</taxon>
        <taxon>Actinomycetota</taxon>
        <taxon>Actinomycetes</taxon>
        <taxon>Propionibacteriales</taxon>
        <taxon>Nocardioidaceae</taxon>
        <taxon>Nocardioides</taxon>
    </lineage>
</organism>
<dbReference type="Pfam" id="PF00583">
    <property type="entry name" value="Acetyltransf_1"/>
    <property type="match status" value="1"/>
</dbReference>
<keyword evidence="2 4" id="KW-0012">Acyltransferase</keyword>
<keyword evidence="5" id="KW-1185">Reference proteome</keyword>
<dbReference type="Proteomes" id="UP001595956">
    <property type="component" value="Unassembled WGS sequence"/>
</dbReference>
<dbReference type="PROSITE" id="PS51186">
    <property type="entry name" value="GNAT"/>
    <property type="match status" value="1"/>
</dbReference>
<dbReference type="EC" id="2.3.-.-" evidence="4"/>
<proteinExistence type="predicted"/>
<dbReference type="CDD" id="cd04301">
    <property type="entry name" value="NAT_SF"/>
    <property type="match status" value="1"/>
</dbReference>
<evidence type="ECO:0000259" key="3">
    <source>
        <dbReference type="PROSITE" id="PS51186"/>
    </source>
</evidence>
<dbReference type="GO" id="GO:0016746">
    <property type="term" value="F:acyltransferase activity"/>
    <property type="evidence" value="ECO:0007669"/>
    <property type="project" value="UniProtKB-KW"/>
</dbReference>
<sequence>MEGTITAHDPRAADVCALLETHLELMNRLSPPEEVHALDVDALAHPSVTFVGYRAGGELIGVGALKDLGDGHGELKSMHTAAAARGRGVGSAIVDHLVDLAIARGMTRLSLETGTPDGFAAARALYARRGFAECGPFGDYVLSPWSTFMTRSLA</sequence>
<comment type="caution">
    <text evidence="4">The sequence shown here is derived from an EMBL/GenBank/DDBJ whole genome shotgun (WGS) entry which is preliminary data.</text>
</comment>
<dbReference type="InterPro" id="IPR050832">
    <property type="entry name" value="Bact_Acetyltransf"/>
</dbReference>
<dbReference type="Gene3D" id="3.40.630.30">
    <property type="match status" value="1"/>
</dbReference>
<dbReference type="RefSeq" id="WP_345173258.1">
    <property type="nucleotide sequence ID" value="NZ_BAABFQ010000004.1"/>
</dbReference>
<dbReference type="EMBL" id="JBHSMD010000003">
    <property type="protein sequence ID" value="MFC5493722.1"/>
    <property type="molecule type" value="Genomic_DNA"/>
</dbReference>
<evidence type="ECO:0000313" key="5">
    <source>
        <dbReference type="Proteomes" id="UP001595956"/>
    </source>
</evidence>
<dbReference type="PANTHER" id="PTHR43877:SF5">
    <property type="entry name" value="BLL8307 PROTEIN"/>
    <property type="match status" value="1"/>
</dbReference>
<protein>
    <submittedName>
        <fullName evidence="4">GNAT family N-acetyltransferase</fullName>
        <ecNumber evidence="4">2.3.-.-</ecNumber>
    </submittedName>
</protein>
<reference evidence="5" key="1">
    <citation type="journal article" date="2019" name="Int. J. Syst. Evol. Microbiol.">
        <title>The Global Catalogue of Microorganisms (GCM) 10K type strain sequencing project: providing services to taxonomists for standard genome sequencing and annotation.</title>
        <authorList>
            <consortium name="The Broad Institute Genomics Platform"/>
            <consortium name="The Broad Institute Genome Sequencing Center for Infectious Disease"/>
            <person name="Wu L."/>
            <person name="Ma J."/>
        </authorList>
    </citation>
    <scope>NUCLEOTIDE SEQUENCE [LARGE SCALE GENOMIC DNA]</scope>
    <source>
        <strain evidence="5">KACC 13778</strain>
    </source>
</reference>
<feature type="domain" description="N-acetyltransferase" evidence="3">
    <location>
        <begin position="5"/>
        <end position="154"/>
    </location>
</feature>
<evidence type="ECO:0000256" key="2">
    <source>
        <dbReference type="ARBA" id="ARBA00023315"/>
    </source>
</evidence>
<dbReference type="InterPro" id="IPR000182">
    <property type="entry name" value="GNAT_dom"/>
</dbReference>
<evidence type="ECO:0000256" key="1">
    <source>
        <dbReference type="ARBA" id="ARBA00022679"/>
    </source>
</evidence>